<organism evidence="5 6">
    <name type="scientific">Symbiochloris irregularis</name>
    <dbReference type="NCBI Taxonomy" id="706552"/>
    <lineage>
        <taxon>Eukaryota</taxon>
        <taxon>Viridiplantae</taxon>
        <taxon>Chlorophyta</taxon>
        <taxon>core chlorophytes</taxon>
        <taxon>Trebouxiophyceae</taxon>
        <taxon>Trebouxiales</taxon>
        <taxon>Trebouxiaceae</taxon>
        <taxon>Symbiochloris</taxon>
    </lineage>
</organism>
<accession>A0AAW1PQT9</accession>
<name>A0AAW1PQT9_9CHLO</name>
<feature type="region of interest" description="Disordered" evidence="3">
    <location>
        <begin position="585"/>
        <end position="622"/>
    </location>
</feature>
<dbReference type="EMBL" id="JALJOQ010000014">
    <property type="protein sequence ID" value="KAK9810800.1"/>
    <property type="molecule type" value="Genomic_DNA"/>
</dbReference>
<comment type="caution">
    <text evidence="5">The sequence shown here is derived from an EMBL/GenBank/DDBJ whole genome shotgun (WGS) entry which is preliminary data.</text>
</comment>
<evidence type="ECO:0000256" key="2">
    <source>
        <dbReference type="PROSITE-ProRule" id="PRU00176"/>
    </source>
</evidence>
<feature type="domain" description="RRM" evidence="4">
    <location>
        <begin position="628"/>
        <end position="700"/>
    </location>
</feature>
<evidence type="ECO:0000313" key="6">
    <source>
        <dbReference type="Proteomes" id="UP001465755"/>
    </source>
</evidence>
<dbReference type="PANTHER" id="PTHR48027">
    <property type="entry name" value="HETEROGENEOUS NUCLEAR RIBONUCLEOPROTEIN 87F-RELATED"/>
    <property type="match status" value="1"/>
</dbReference>
<dbReference type="PROSITE" id="PS50102">
    <property type="entry name" value="RRM"/>
    <property type="match status" value="3"/>
</dbReference>
<gene>
    <name evidence="5" type="ORF">WJX73_008634</name>
</gene>
<reference evidence="5 6" key="1">
    <citation type="journal article" date="2024" name="Nat. Commun.">
        <title>Phylogenomics reveals the evolutionary origins of lichenization in chlorophyte algae.</title>
        <authorList>
            <person name="Puginier C."/>
            <person name="Libourel C."/>
            <person name="Otte J."/>
            <person name="Skaloud P."/>
            <person name="Haon M."/>
            <person name="Grisel S."/>
            <person name="Petersen M."/>
            <person name="Berrin J.G."/>
            <person name="Delaux P.M."/>
            <person name="Dal Grande F."/>
            <person name="Keller J."/>
        </authorList>
    </citation>
    <scope>NUCLEOTIDE SEQUENCE [LARGE SCALE GENOMIC DNA]</scope>
    <source>
        <strain evidence="5 6">SAG 2036</strain>
    </source>
</reference>
<dbReference type="InterPro" id="IPR000504">
    <property type="entry name" value="RRM_dom"/>
</dbReference>
<dbReference type="Proteomes" id="UP001465755">
    <property type="component" value="Unassembled WGS sequence"/>
</dbReference>
<evidence type="ECO:0000313" key="5">
    <source>
        <dbReference type="EMBL" id="KAK9810800.1"/>
    </source>
</evidence>
<dbReference type="CDD" id="cd00590">
    <property type="entry name" value="RRM_SF"/>
    <property type="match status" value="1"/>
</dbReference>
<feature type="region of interest" description="Disordered" evidence="3">
    <location>
        <begin position="86"/>
        <end position="106"/>
    </location>
</feature>
<feature type="compositionally biased region" description="Low complexity" evidence="3">
    <location>
        <begin position="420"/>
        <end position="442"/>
    </location>
</feature>
<sequence>MSTGVDSPPHSRIFVVCGKSAEADLLSHAFSAAGPIQNLRLIKDKGVAYIKYERASSAALAVETLHETVLNDGRGPTLKVMLAEAQNSRKGIRQSPEPEPRADPDNWPARSRLFLVVPKTADADSIQAVMSQEPDLQYCKTDLIGAKGIVFCKYARASSALHVMEAVNETGMLAGYKVKCMLAEPKSKRHSPEAVSWTNEAFSMDYGRRALSTGGFLRYPPPSPTASAHSLSGMSDSQAYPAGGLASSLTSSLGRNFSGANPPRRPPTALQQSPLMPGMHSGADSGLSMGCMPGQELQYPSMAGQAMQDYSGLQNLNGLTSLQAIAALQGAANLAQVRPVQPHTPSALDILSASKQAGLGGLGQYHQHQHPSAVAAAAAAAAALTVPPGAQTPQSMTPLTLGGSTPQHSLKLDFEPPTPTASTPSPQAWSPQSAAQSGLAGQQPPTTRLYVVVSKAVGAELLLSLFCTIPGLLSCDLKTDHRTGLSRGFCYVTYSTVEAAAAAMDHFNGMECPPNSGHSLKILWAQPQPMRTSSAGMHTGESMGIGVGAAAALQHHHNVEVAAVQNSLAHMSMPHVGVNIAGGTATPVQAKAPGRRQPPGSPESEGDSGSASGTTVPSPLPSGGAYDEHVVYTIMTRPMPSYALEHVFAAYGPVEWVRLQRDSCYGVVRFQNPGSATAAVDALNGTNICGQALSVLTTDPLSAARNKRPRMAE</sequence>
<feature type="region of interest" description="Disordered" evidence="3">
    <location>
        <begin position="251"/>
        <end position="276"/>
    </location>
</feature>
<keyword evidence="1 2" id="KW-0694">RNA-binding</keyword>
<evidence type="ECO:0000256" key="3">
    <source>
        <dbReference type="SAM" id="MobiDB-lite"/>
    </source>
</evidence>
<keyword evidence="6" id="KW-1185">Reference proteome</keyword>
<dbReference type="InterPro" id="IPR052462">
    <property type="entry name" value="SLIRP/GR-RBP-like"/>
</dbReference>
<proteinExistence type="predicted"/>
<evidence type="ECO:0000256" key="1">
    <source>
        <dbReference type="ARBA" id="ARBA00022884"/>
    </source>
</evidence>
<feature type="compositionally biased region" description="Polar residues" evidence="3">
    <location>
        <begin position="391"/>
        <end position="408"/>
    </location>
</feature>
<dbReference type="AlphaFoldDB" id="A0AAW1PQT9"/>
<feature type="region of interest" description="Disordered" evidence="3">
    <location>
        <begin position="389"/>
        <end position="442"/>
    </location>
</feature>
<dbReference type="GO" id="GO:0003723">
    <property type="term" value="F:RNA binding"/>
    <property type="evidence" value="ECO:0007669"/>
    <property type="project" value="UniProtKB-UniRule"/>
</dbReference>
<evidence type="ECO:0000259" key="4">
    <source>
        <dbReference type="PROSITE" id="PS50102"/>
    </source>
</evidence>
<feature type="domain" description="RRM" evidence="4">
    <location>
        <begin position="11"/>
        <end position="85"/>
    </location>
</feature>
<dbReference type="Gene3D" id="3.30.70.330">
    <property type="match status" value="3"/>
</dbReference>
<feature type="domain" description="RRM" evidence="4">
    <location>
        <begin position="447"/>
        <end position="527"/>
    </location>
</feature>
<dbReference type="Pfam" id="PF00076">
    <property type="entry name" value="RRM_1"/>
    <property type="match status" value="3"/>
</dbReference>
<dbReference type="SUPFAM" id="SSF54928">
    <property type="entry name" value="RNA-binding domain, RBD"/>
    <property type="match status" value="3"/>
</dbReference>
<dbReference type="SMART" id="SM00360">
    <property type="entry name" value="RRM"/>
    <property type="match status" value="4"/>
</dbReference>
<dbReference type="InterPro" id="IPR035979">
    <property type="entry name" value="RBD_domain_sf"/>
</dbReference>
<protein>
    <recommendedName>
        <fullName evidence="4">RRM domain-containing protein</fullName>
    </recommendedName>
</protein>
<dbReference type="InterPro" id="IPR012677">
    <property type="entry name" value="Nucleotide-bd_a/b_plait_sf"/>
</dbReference>